<keyword evidence="3" id="KW-1185">Reference proteome</keyword>
<evidence type="ECO:0000313" key="3">
    <source>
        <dbReference type="Proteomes" id="UP001595533"/>
    </source>
</evidence>
<evidence type="ECO:0000313" key="2">
    <source>
        <dbReference type="EMBL" id="MFC3193937.1"/>
    </source>
</evidence>
<gene>
    <name evidence="2" type="ORF">ACFODZ_06765</name>
</gene>
<keyword evidence="1" id="KW-0732">Signal</keyword>
<evidence type="ECO:0008006" key="4">
    <source>
        <dbReference type="Google" id="ProtNLM"/>
    </source>
</evidence>
<reference evidence="3" key="1">
    <citation type="journal article" date="2019" name="Int. J. Syst. Evol. Microbiol.">
        <title>The Global Catalogue of Microorganisms (GCM) 10K type strain sequencing project: providing services to taxonomists for standard genome sequencing and annotation.</title>
        <authorList>
            <consortium name="The Broad Institute Genomics Platform"/>
            <consortium name="The Broad Institute Genome Sequencing Center for Infectious Disease"/>
            <person name="Wu L."/>
            <person name="Ma J."/>
        </authorList>
    </citation>
    <scope>NUCLEOTIDE SEQUENCE [LARGE SCALE GENOMIC DNA]</scope>
    <source>
        <strain evidence="3">KCTC 42953</strain>
    </source>
</reference>
<accession>A0ABV7J9U2</accession>
<dbReference type="EMBL" id="JBHRTS010000003">
    <property type="protein sequence ID" value="MFC3193937.1"/>
    <property type="molecule type" value="Genomic_DNA"/>
</dbReference>
<comment type="caution">
    <text evidence="2">The sequence shown here is derived from an EMBL/GenBank/DDBJ whole genome shotgun (WGS) entry which is preliminary data.</text>
</comment>
<protein>
    <recommendedName>
        <fullName evidence="4">DUF4402 domain-containing protein</fullName>
    </recommendedName>
</protein>
<name>A0ABV7J9U2_9GAMM</name>
<evidence type="ECO:0000256" key="1">
    <source>
        <dbReference type="SAM" id="SignalP"/>
    </source>
</evidence>
<feature type="chain" id="PRO_5046241103" description="DUF4402 domain-containing protein" evidence="1">
    <location>
        <begin position="21"/>
        <end position="206"/>
    </location>
</feature>
<organism evidence="2 3">
    <name type="scientific">Marinicella sediminis</name>
    <dbReference type="NCBI Taxonomy" id="1792834"/>
    <lineage>
        <taxon>Bacteria</taxon>
        <taxon>Pseudomonadati</taxon>
        <taxon>Pseudomonadota</taxon>
        <taxon>Gammaproteobacteria</taxon>
        <taxon>Lysobacterales</taxon>
        <taxon>Marinicellaceae</taxon>
        <taxon>Marinicella</taxon>
    </lineage>
</organism>
<feature type="signal peptide" evidence="1">
    <location>
        <begin position="1"/>
        <end position="20"/>
    </location>
</feature>
<proteinExistence type="predicted"/>
<dbReference type="Proteomes" id="UP001595533">
    <property type="component" value="Unassembled WGS sequence"/>
</dbReference>
<sequence>MTTQKYLSSLLVLLMLPFMGQDQIDVDVDIDVGAITILYAFSDIDIEIDATALAVLYATGCVSGTLSEECDLGGDDLNASVTAVENAGDLEATFDIGTEIGALTFDPSSVDLILENVWAVRAIGGTATTEVTATLVDGTLSDGATSVITINTATATPASFTDPGLGTPEIGDVTLNLDLTGVDDDSNHIDTGDTTDVVYKIEVTAN</sequence>
<dbReference type="RefSeq" id="WP_077412186.1">
    <property type="nucleotide sequence ID" value="NZ_JBHRTS010000003.1"/>
</dbReference>